<gene>
    <name evidence="4" type="ORF">GFH32_17730</name>
</gene>
<keyword evidence="2" id="KW-0472">Membrane</keyword>
<organism evidence="4 5">
    <name type="scientific">Sphingobacterium zhuxiongii</name>
    <dbReference type="NCBI Taxonomy" id="2662364"/>
    <lineage>
        <taxon>Bacteria</taxon>
        <taxon>Pseudomonadati</taxon>
        <taxon>Bacteroidota</taxon>
        <taxon>Sphingobacteriia</taxon>
        <taxon>Sphingobacteriales</taxon>
        <taxon>Sphingobacteriaceae</taxon>
        <taxon>Sphingobacterium</taxon>
    </lineage>
</organism>
<dbReference type="CDD" id="cd07341">
    <property type="entry name" value="M56_BlaR1_MecR1_like"/>
    <property type="match status" value="1"/>
</dbReference>
<evidence type="ECO:0000259" key="3">
    <source>
        <dbReference type="Pfam" id="PF05569"/>
    </source>
</evidence>
<dbReference type="GO" id="GO:0006508">
    <property type="term" value="P:proteolysis"/>
    <property type="evidence" value="ECO:0007669"/>
    <property type="project" value="UniProtKB-KW"/>
</dbReference>
<dbReference type="InterPro" id="IPR052173">
    <property type="entry name" value="Beta-lactam_resp_regulator"/>
</dbReference>
<keyword evidence="4" id="KW-0378">Hydrolase</keyword>
<dbReference type="AlphaFoldDB" id="A0A5Q0QES1"/>
<dbReference type="Pfam" id="PF05569">
    <property type="entry name" value="Peptidase_M56"/>
    <property type="match status" value="1"/>
</dbReference>
<name>A0A5Q0QES1_9SPHI</name>
<feature type="transmembrane region" description="Helical" evidence="2">
    <location>
        <begin position="20"/>
        <end position="37"/>
    </location>
</feature>
<keyword evidence="4" id="KW-0482">Metalloprotease</keyword>
<dbReference type="Proteomes" id="UP000326921">
    <property type="component" value="Chromosome"/>
</dbReference>
<evidence type="ECO:0000313" key="4">
    <source>
        <dbReference type="EMBL" id="QGA28053.1"/>
    </source>
</evidence>
<dbReference type="RefSeq" id="WP_153512880.1">
    <property type="nucleotide sequence ID" value="NZ_CP045652.1"/>
</dbReference>
<keyword evidence="2" id="KW-1133">Transmembrane helix</keyword>
<dbReference type="InterPro" id="IPR008756">
    <property type="entry name" value="Peptidase_M56"/>
</dbReference>
<evidence type="ECO:0000256" key="2">
    <source>
        <dbReference type="SAM" id="Phobius"/>
    </source>
</evidence>
<sequence length="583" mass="67313">MESLIYKTITAIGWSMLHSLWLGAIFYILICISMMALPKMHARGKHNLAFISQILLTIAFGCSFMYYYQIPFEQTDSLPINMENMARHIGYIPDNSFRLETLFPYLFAIYIIGIVLQTTLLINSFIKLRRIKYKSLHGSPTAWQAKFEKAKAILNIQGYVPLFLSERISVPITIGFLKPVVLFPFAFANMMDIAQVEAILLHELAHIKRKDYLLNLIKVTIETLLFFNPFVWAISKIMEREREHACDDMVLEHVEKPITYAHALVELETLRLGNAHPLSMAATGRNSLFKRIKRITKMETNYISVKQQLIALLISSVALVGIAWLVPTNEAKAEASTTQTLLTAPRALSALPALELQQDTTKKKKTTRNIVSSNGVIESPELPAEVQAHLNALTAESKTVSEYFNSPEWKKQMESIQSQSSSINEYFNSPEWKQKIASMNEDIQAQFNSPEWKEKIKKMSNSGEEISKYYESKEWKDKMKNIEEKSKEVEAYFNSPEWQNKIAKIEKDASNVEQYFNSPQWKEKIKKIEEHGKEIEKYFDSPKWKAKVKAEEEFRSSPEFKEIEKRHQEDVDALRKKKDTQVQ</sequence>
<evidence type="ECO:0000256" key="1">
    <source>
        <dbReference type="SAM" id="MobiDB-lite"/>
    </source>
</evidence>
<keyword evidence="4" id="KW-0645">Protease</keyword>
<feature type="domain" description="Peptidase M56" evidence="3">
    <location>
        <begin position="89"/>
        <end position="294"/>
    </location>
</feature>
<keyword evidence="5" id="KW-1185">Reference proteome</keyword>
<feature type="transmembrane region" description="Helical" evidence="2">
    <location>
        <begin position="49"/>
        <end position="68"/>
    </location>
</feature>
<protein>
    <submittedName>
        <fullName evidence="4">M48 family metalloprotease</fullName>
    </submittedName>
</protein>
<reference evidence="4 5" key="1">
    <citation type="submission" date="2019-10" db="EMBL/GenBank/DDBJ databases">
        <authorList>
            <person name="Dong K."/>
        </authorList>
    </citation>
    <scope>NUCLEOTIDE SEQUENCE [LARGE SCALE GENOMIC DNA]</scope>
    <source>
        <strain evidence="5">dk4302</strain>
    </source>
</reference>
<dbReference type="KEGG" id="sphe:GFH32_17730"/>
<dbReference type="GO" id="GO:0008237">
    <property type="term" value="F:metallopeptidase activity"/>
    <property type="evidence" value="ECO:0007669"/>
    <property type="project" value="UniProtKB-KW"/>
</dbReference>
<evidence type="ECO:0000313" key="5">
    <source>
        <dbReference type="Proteomes" id="UP000326921"/>
    </source>
</evidence>
<proteinExistence type="predicted"/>
<feature type="compositionally biased region" description="Basic and acidic residues" evidence="1">
    <location>
        <begin position="553"/>
        <end position="574"/>
    </location>
</feature>
<dbReference type="PANTHER" id="PTHR34978:SF3">
    <property type="entry name" value="SLR0241 PROTEIN"/>
    <property type="match status" value="1"/>
</dbReference>
<dbReference type="EMBL" id="CP045652">
    <property type="protein sequence ID" value="QGA28053.1"/>
    <property type="molecule type" value="Genomic_DNA"/>
</dbReference>
<feature type="transmembrane region" description="Helical" evidence="2">
    <location>
        <begin position="102"/>
        <end position="126"/>
    </location>
</feature>
<feature type="region of interest" description="Disordered" evidence="1">
    <location>
        <begin position="553"/>
        <end position="583"/>
    </location>
</feature>
<keyword evidence="2" id="KW-0812">Transmembrane</keyword>
<dbReference type="PANTHER" id="PTHR34978">
    <property type="entry name" value="POSSIBLE SENSOR-TRANSDUCER PROTEIN BLAR"/>
    <property type="match status" value="1"/>
</dbReference>
<accession>A0A5Q0QES1</accession>